<evidence type="ECO:0000256" key="1">
    <source>
        <dbReference type="SAM" id="MobiDB-lite"/>
    </source>
</evidence>
<feature type="region of interest" description="Disordered" evidence="1">
    <location>
        <begin position="1"/>
        <end position="35"/>
    </location>
</feature>
<protein>
    <submittedName>
        <fullName evidence="2">Uncharacterized protein</fullName>
    </submittedName>
</protein>
<feature type="non-terminal residue" evidence="2">
    <location>
        <position position="35"/>
    </location>
</feature>
<evidence type="ECO:0000313" key="2">
    <source>
        <dbReference type="EMBL" id="CAB4199602.1"/>
    </source>
</evidence>
<reference evidence="2" key="1">
    <citation type="submission" date="2020-05" db="EMBL/GenBank/DDBJ databases">
        <authorList>
            <person name="Chiriac C."/>
            <person name="Salcher M."/>
            <person name="Ghai R."/>
            <person name="Kavagutti S V."/>
        </authorList>
    </citation>
    <scope>NUCLEOTIDE SEQUENCE</scope>
</reference>
<sequence length="35" mass="3609">MTDETGAAAPTNEQAQAAPAVVEQATPKVERITDP</sequence>
<gene>
    <name evidence="2" type="ORF">UFOVP1349_1</name>
</gene>
<dbReference type="EMBL" id="LR797291">
    <property type="protein sequence ID" value="CAB4199602.1"/>
    <property type="molecule type" value="Genomic_DNA"/>
</dbReference>
<proteinExistence type="predicted"/>
<organism evidence="2">
    <name type="scientific">uncultured Caudovirales phage</name>
    <dbReference type="NCBI Taxonomy" id="2100421"/>
    <lineage>
        <taxon>Viruses</taxon>
        <taxon>Duplodnaviria</taxon>
        <taxon>Heunggongvirae</taxon>
        <taxon>Uroviricota</taxon>
        <taxon>Caudoviricetes</taxon>
        <taxon>Peduoviridae</taxon>
        <taxon>Maltschvirus</taxon>
        <taxon>Maltschvirus maltsch</taxon>
    </lineage>
</organism>
<name>A0A6J5RUF5_9CAUD</name>
<accession>A0A6J5RUF5</accession>
<feature type="compositionally biased region" description="Low complexity" evidence="1">
    <location>
        <begin position="7"/>
        <end position="25"/>
    </location>
</feature>